<feature type="compositionally biased region" description="Polar residues" evidence="3">
    <location>
        <begin position="63"/>
        <end position="85"/>
    </location>
</feature>
<evidence type="ECO:0000256" key="2">
    <source>
        <dbReference type="ARBA" id="ARBA00022723"/>
    </source>
</evidence>
<dbReference type="InterPro" id="IPR027806">
    <property type="entry name" value="HARBI1_dom"/>
</dbReference>
<dbReference type="GO" id="GO:0046872">
    <property type="term" value="F:metal ion binding"/>
    <property type="evidence" value="ECO:0007669"/>
    <property type="project" value="UniProtKB-KW"/>
</dbReference>
<keyword evidence="6" id="KW-1185">Reference proteome</keyword>
<keyword evidence="2" id="KW-0479">Metal-binding</keyword>
<feature type="compositionally biased region" description="Basic and acidic residues" evidence="3">
    <location>
        <begin position="470"/>
        <end position="480"/>
    </location>
</feature>
<comment type="caution">
    <text evidence="5">The sequence shown here is derived from an EMBL/GenBank/DDBJ whole genome shotgun (WGS) entry which is preliminary data.</text>
</comment>
<evidence type="ECO:0000313" key="5">
    <source>
        <dbReference type="EMBL" id="KAL0153881.1"/>
    </source>
</evidence>
<feature type="compositionally biased region" description="Polar residues" evidence="3">
    <location>
        <begin position="492"/>
        <end position="504"/>
    </location>
</feature>
<accession>A0ABD0MY27</accession>
<dbReference type="AlphaFoldDB" id="A0ABD0MY27"/>
<dbReference type="Pfam" id="PF13359">
    <property type="entry name" value="DDE_Tnp_4"/>
    <property type="match status" value="1"/>
</dbReference>
<gene>
    <name evidence="5" type="ORF">M9458_050802</name>
</gene>
<feature type="domain" description="DDE Tnp4" evidence="4">
    <location>
        <begin position="662"/>
        <end position="826"/>
    </location>
</feature>
<evidence type="ECO:0000256" key="3">
    <source>
        <dbReference type="SAM" id="MobiDB-lite"/>
    </source>
</evidence>
<feature type="region of interest" description="Disordered" evidence="3">
    <location>
        <begin position="222"/>
        <end position="243"/>
    </location>
</feature>
<protein>
    <recommendedName>
        <fullName evidence="4">DDE Tnp4 domain-containing protein</fullName>
    </recommendedName>
</protein>
<evidence type="ECO:0000313" key="6">
    <source>
        <dbReference type="Proteomes" id="UP001529510"/>
    </source>
</evidence>
<dbReference type="PANTHER" id="PTHR47331">
    <property type="entry name" value="PHD-TYPE DOMAIN-CONTAINING PROTEIN"/>
    <property type="match status" value="1"/>
</dbReference>
<dbReference type="EMBL" id="JAMKFB020000068">
    <property type="protein sequence ID" value="KAL0153881.1"/>
    <property type="molecule type" value="Genomic_DNA"/>
</dbReference>
<feature type="region of interest" description="Disordered" evidence="3">
    <location>
        <begin position="100"/>
        <end position="137"/>
    </location>
</feature>
<sequence>MVDEHQRGTVPESVRPKRQTRHPAYFDDFEVDYGGYRPRGEHLPPPLDSCSCRQEQESSESRGVTQQMAHCTPPRDSNPSSASTSYPCLPVPRAQSFGASQYQTATRKLPEASTPFHGQTANVMSAPHSGLRSQISTSAPPTLYEKSASLDSHASPSYVVSPDPYLPPARAPHYSVSAVSHGVDDPSYPPQQQRASLTEPYSMMVLIDKMMGQLQLMRDEVASKHGTPSRSPPRPPQSYKEPPAVHYEYPDQHWYKPKPSFSEQPFIQLRETAAEYRGPKPSITHLVHKDPSKFARLKLAVHNLLPEDASELFKFQILVNHLQLEEAKLIADSFLNSPYPYTVMMAALTEKFGKPLQLALSKIARAMDAPDVRLGDPEAFERFALQVQALVGLLKSLGPDGDAELRCGSHVVRLLTKLPPDLRAAFRRQMLPSQASSFTLPEFTKWLKAESLCQSSGVLGNIQTKGWPKQKPDKHKEQRSRPATVLHGAGSPATNATSSIKPATSPENMVKSKVYCPCCENADHFLKAAVHGANSDSRKTINDMTGFREMLRVNVDDFYELLSMVEPFITKTNTVMRKSISAKERLSVTLRFLATGESFKSLGFQFRLGSTTIGKIVEETCEVLHNVMKDDYLKTPTSEGQWHKIAEQFHIKWQFPHCLGAIDEKHIFIQPPANSGSTFYNFKSRFSILLMAVVDANYRFIYTNVGVQGRVSDAGLFAQSDLRAALDDRKLNIPPAEALPNTNIIMPYAFVGDEAYPLRNDLLKPYPHRQLQPEQRIFNYRLSRARRVVENAFGILANRLRVFRTTICLNPDKAVKVTLAALCLHNFLRNKQSDAYLPPGYTDWEDENHQLHDGAWRQERTLQSVNMGGGKNPTIAAKEQRDCLKEYFVSPDGCVPWQDQFV</sequence>
<name>A0ABD0MY27_CIRMR</name>
<dbReference type="Proteomes" id="UP001529510">
    <property type="component" value="Unassembled WGS sequence"/>
</dbReference>
<evidence type="ECO:0000259" key="4">
    <source>
        <dbReference type="Pfam" id="PF13359"/>
    </source>
</evidence>
<comment type="cofactor">
    <cofactor evidence="1">
        <name>a divalent metal cation</name>
        <dbReference type="ChEBI" id="CHEBI:60240"/>
    </cofactor>
</comment>
<organism evidence="5 6">
    <name type="scientific">Cirrhinus mrigala</name>
    <name type="common">Mrigala</name>
    <dbReference type="NCBI Taxonomy" id="683832"/>
    <lineage>
        <taxon>Eukaryota</taxon>
        <taxon>Metazoa</taxon>
        <taxon>Chordata</taxon>
        <taxon>Craniata</taxon>
        <taxon>Vertebrata</taxon>
        <taxon>Euteleostomi</taxon>
        <taxon>Actinopterygii</taxon>
        <taxon>Neopterygii</taxon>
        <taxon>Teleostei</taxon>
        <taxon>Ostariophysi</taxon>
        <taxon>Cypriniformes</taxon>
        <taxon>Cyprinidae</taxon>
        <taxon>Labeoninae</taxon>
        <taxon>Labeonini</taxon>
        <taxon>Cirrhinus</taxon>
    </lineage>
</organism>
<proteinExistence type="predicted"/>
<feature type="region of interest" description="Disordered" evidence="3">
    <location>
        <begin position="463"/>
        <end position="504"/>
    </location>
</feature>
<evidence type="ECO:0000256" key="1">
    <source>
        <dbReference type="ARBA" id="ARBA00001968"/>
    </source>
</evidence>
<reference evidence="5 6" key="1">
    <citation type="submission" date="2024-05" db="EMBL/GenBank/DDBJ databases">
        <title>Genome sequencing and assembly of Indian major carp, Cirrhinus mrigala (Hamilton, 1822).</title>
        <authorList>
            <person name="Mohindra V."/>
            <person name="Chowdhury L.M."/>
            <person name="Lal K."/>
            <person name="Jena J.K."/>
        </authorList>
    </citation>
    <scope>NUCLEOTIDE SEQUENCE [LARGE SCALE GENOMIC DNA]</scope>
    <source>
        <strain evidence="5">CM1030</strain>
        <tissue evidence="5">Blood</tissue>
    </source>
</reference>
<feature type="region of interest" description="Disordered" evidence="3">
    <location>
        <begin position="1"/>
        <end position="85"/>
    </location>
</feature>
<dbReference type="PANTHER" id="PTHR47331:SF5">
    <property type="entry name" value="RIBONUCLEASE H"/>
    <property type="match status" value="1"/>
</dbReference>